<gene>
    <name evidence="2" type="ORF">CEY11_10295</name>
</gene>
<dbReference type="Proteomes" id="UP000214603">
    <property type="component" value="Unassembled WGS sequence"/>
</dbReference>
<reference evidence="3" key="1">
    <citation type="submission" date="2017-06" db="EMBL/GenBank/DDBJ databases">
        <title>Herbaspirillum phytohormonus sp. nov., isolated from the root nodule of Robinia pseudoacacia in lead-zinc mine.</title>
        <authorList>
            <person name="Fan M."/>
            <person name="Lin Y."/>
        </authorList>
    </citation>
    <scope>NUCLEOTIDE SEQUENCE [LARGE SCALE GENOMIC DNA]</scope>
    <source>
        <strain evidence="3">SC-089</strain>
    </source>
</reference>
<dbReference type="OrthoDB" id="1420171at2"/>
<accession>A0A225MFT1</accession>
<feature type="signal peptide" evidence="1">
    <location>
        <begin position="1"/>
        <end position="29"/>
    </location>
</feature>
<keyword evidence="3" id="KW-1185">Reference proteome</keyword>
<evidence type="ECO:0000313" key="3">
    <source>
        <dbReference type="Proteomes" id="UP000214603"/>
    </source>
</evidence>
<protein>
    <submittedName>
        <fullName evidence="2">Uncharacterized protein</fullName>
    </submittedName>
</protein>
<dbReference type="EMBL" id="NJIH01000006">
    <property type="protein sequence ID" value="OWT60058.1"/>
    <property type="molecule type" value="Genomic_DNA"/>
</dbReference>
<keyword evidence="1" id="KW-0732">Signal</keyword>
<name>A0A225MFT1_9BURK</name>
<comment type="caution">
    <text evidence="2">The sequence shown here is derived from an EMBL/GenBank/DDBJ whole genome shotgun (WGS) entry which is preliminary data.</text>
</comment>
<evidence type="ECO:0000313" key="2">
    <source>
        <dbReference type="EMBL" id="OWT60058.1"/>
    </source>
</evidence>
<dbReference type="AlphaFoldDB" id="A0A225MFT1"/>
<dbReference type="RefSeq" id="WP_088603316.1">
    <property type="nucleotide sequence ID" value="NZ_NJIH01000006.1"/>
</dbReference>
<feature type="chain" id="PRO_5013393422" evidence="1">
    <location>
        <begin position="30"/>
        <end position="190"/>
    </location>
</feature>
<organism evidence="2 3">
    <name type="scientific">Candidimonas nitroreducens</name>
    <dbReference type="NCBI Taxonomy" id="683354"/>
    <lineage>
        <taxon>Bacteria</taxon>
        <taxon>Pseudomonadati</taxon>
        <taxon>Pseudomonadota</taxon>
        <taxon>Betaproteobacteria</taxon>
        <taxon>Burkholderiales</taxon>
        <taxon>Alcaligenaceae</taxon>
        <taxon>Candidimonas</taxon>
    </lineage>
</organism>
<proteinExistence type="predicted"/>
<evidence type="ECO:0000256" key="1">
    <source>
        <dbReference type="SAM" id="SignalP"/>
    </source>
</evidence>
<sequence>MTLCGFAAGIVLVLLAGVAARGATPAAPAAAPVPWLVIDPNGGYGMARYGYRDTAGGKMAIAAIWADAQPFKNGYAVVGKRLSADGRVRSVRYGATAGRKFPVRRYGLIDIAPDKPITPPIYDFIDTDGRVGQSCQIVNGYGVKLDRGFSYYLDRRTGEPFVGESKKRNPMLHRIPLTVQMAACLGKQHF</sequence>